<dbReference type="Proteomes" id="UP001418637">
    <property type="component" value="Unassembled WGS sequence"/>
</dbReference>
<proteinExistence type="predicted"/>
<name>A0ABV0BK44_9HYPH</name>
<protein>
    <recommendedName>
        <fullName evidence="4">DNA methyltransferase</fullName>
    </recommendedName>
</protein>
<organism evidence="2 3">
    <name type="scientific">Hohaiivirga grylli</name>
    <dbReference type="NCBI Taxonomy" id="3133970"/>
    <lineage>
        <taxon>Bacteria</taxon>
        <taxon>Pseudomonadati</taxon>
        <taxon>Pseudomonadota</taxon>
        <taxon>Alphaproteobacteria</taxon>
        <taxon>Hyphomicrobiales</taxon>
        <taxon>Methylobacteriaceae</taxon>
        <taxon>Hohaiivirga</taxon>
    </lineage>
</organism>
<keyword evidence="1" id="KW-0812">Transmembrane</keyword>
<reference evidence="2 3" key="1">
    <citation type="submission" date="2024-04" db="EMBL/GenBank/DDBJ databases">
        <title>A novel species isolated from cricket.</title>
        <authorList>
            <person name="Wang H.-C."/>
        </authorList>
    </citation>
    <scope>NUCLEOTIDE SEQUENCE [LARGE SCALE GENOMIC DNA]</scope>
    <source>
        <strain evidence="2 3">WL0021</strain>
    </source>
</reference>
<evidence type="ECO:0000313" key="2">
    <source>
        <dbReference type="EMBL" id="MEN3930646.1"/>
    </source>
</evidence>
<accession>A0ABV0BK44</accession>
<evidence type="ECO:0000313" key="3">
    <source>
        <dbReference type="Proteomes" id="UP001418637"/>
    </source>
</evidence>
<dbReference type="EMBL" id="JBBYXI010000002">
    <property type="protein sequence ID" value="MEN3930646.1"/>
    <property type="molecule type" value="Genomic_DNA"/>
</dbReference>
<sequence>MSATLINLVIQLLSGAAGGNALGNILKQFNLGPLGNTIAGALGGAGLGQMLPSILGSLASSGVDVGSVAANSGIDLGSLVSSVVGGGAGGAVLTLIAGAIAKALKQQ</sequence>
<keyword evidence="3" id="KW-1185">Reference proteome</keyword>
<evidence type="ECO:0000256" key="1">
    <source>
        <dbReference type="SAM" id="Phobius"/>
    </source>
</evidence>
<dbReference type="RefSeq" id="WP_346336646.1">
    <property type="nucleotide sequence ID" value="NZ_JBBYXI010000002.1"/>
</dbReference>
<gene>
    <name evidence="2" type="ORF">WJT86_06150</name>
</gene>
<evidence type="ECO:0008006" key="4">
    <source>
        <dbReference type="Google" id="ProtNLM"/>
    </source>
</evidence>
<comment type="caution">
    <text evidence="2">The sequence shown here is derived from an EMBL/GenBank/DDBJ whole genome shotgun (WGS) entry which is preliminary data.</text>
</comment>
<keyword evidence="1" id="KW-1133">Transmembrane helix</keyword>
<feature type="transmembrane region" description="Helical" evidence="1">
    <location>
        <begin position="79"/>
        <end position="101"/>
    </location>
</feature>
<keyword evidence="1" id="KW-0472">Membrane</keyword>